<reference evidence="2" key="1">
    <citation type="journal article" date="2020" name="Stud. Mycol.">
        <title>101 Dothideomycetes genomes: a test case for predicting lifestyles and emergence of pathogens.</title>
        <authorList>
            <person name="Haridas S."/>
            <person name="Albert R."/>
            <person name="Binder M."/>
            <person name="Bloem J."/>
            <person name="Labutti K."/>
            <person name="Salamov A."/>
            <person name="Andreopoulos B."/>
            <person name="Baker S."/>
            <person name="Barry K."/>
            <person name="Bills G."/>
            <person name="Bluhm B."/>
            <person name="Cannon C."/>
            <person name="Castanera R."/>
            <person name="Culley D."/>
            <person name="Daum C."/>
            <person name="Ezra D."/>
            <person name="Gonzalez J."/>
            <person name="Henrissat B."/>
            <person name="Kuo A."/>
            <person name="Liang C."/>
            <person name="Lipzen A."/>
            <person name="Lutzoni F."/>
            <person name="Magnuson J."/>
            <person name="Mondo S."/>
            <person name="Nolan M."/>
            <person name="Ohm R."/>
            <person name="Pangilinan J."/>
            <person name="Park H.-J."/>
            <person name="Ramirez L."/>
            <person name="Alfaro M."/>
            <person name="Sun H."/>
            <person name="Tritt A."/>
            <person name="Yoshinaga Y."/>
            <person name="Zwiers L.-H."/>
            <person name="Turgeon B."/>
            <person name="Goodwin S."/>
            <person name="Spatafora J."/>
            <person name="Crous P."/>
            <person name="Grigoriev I."/>
        </authorList>
    </citation>
    <scope>NUCLEOTIDE SEQUENCE</scope>
    <source>
        <strain evidence="2">CBS 113979</strain>
    </source>
</reference>
<accession>A0A6G1GNJ5</accession>
<dbReference type="EMBL" id="ML977183">
    <property type="protein sequence ID" value="KAF1982536.1"/>
    <property type="molecule type" value="Genomic_DNA"/>
</dbReference>
<evidence type="ECO:0000256" key="1">
    <source>
        <dbReference type="SAM" id="Phobius"/>
    </source>
</evidence>
<proteinExistence type="predicted"/>
<protein>
    <submittedName>
        <fullName evidence="2">Uncharacterized protein</fullName>
    </submittedName>
</protein>
<keyword evidence="1" id="KW-1133">Transmembrane helix</keyword>
<evidence type="ECO:0000313" key="2">
    <source>
        <dbReference type="EMBL" id="KAF1982536.1"/>
    </source>
</evidence>
<dbReference type="AlphaFoldDB" id="A0A6G1GNJ5"/>
<keyword evidence="1" id="KW-0812">Transmembrane</keyword>
<evidence type="ECO:0000313" key="3">
    <source>
        <dbReference type="Proteomes" id="UP000800041"/>
    </source>
</evidence>
<keyword evidence="1" id="KW-0472">Membrane</keyword>
<name>A0A6G1GNJ5_9PEZI</name>
<gene>
    <name evidence="2" type="ORF">K402DRAFT_397444</name>
</gene>
<keyword evidence="3" id="KW-1185">Reference proteome</keyword>
<dbReference type="Proteomes" id="UP000800041">
    <property type="component" value="Unassembled WGS sequence"/>
</dbReference>
<sequence length="101" mass="11244">MKGDSRNTLKPTILYPSSLILLVASSIALSTFAGSVSTCTRGSWGGRPIERMESFGLDMVVYVNLNKWGVEGIEMGWLEFGREVFWHVGFSEEVGWKIRGI</sequence>
<organism evidence="2 3">
    <name type="scientific">Aulographum hederae CBS 113979</name>
    <dbReference type="NCBI Taxonomy" id="1176131"/>
    <lineage>
        <taxon>Eukaryota</taxon>
        <taxon>Fungi</taxon>
        <taxon>Dikarya</taxon>
        <taxon>Ascomycota</taxon>
        <taxon>Pezizomycotina</taxon>
        <taxon>Dothideomycetes</taxon>
        <taxon>Pleosporomycetidae</taxon>
        <taxon>Aulographales</taxon>
        <taxon>Aulographaceae</taxon>
    </lineage>
</organism>
<feature type="transmembrane region" description="Helical" evidence="1">
    <location>
        <begin position="12"/>
        <end position="33"/>
    </location>
</feature>